<sequence>MVCSTTRLWIAADSVVGRHPHAQPLYSRPFAHPRTYYPWHTGKPGGRLYPAILNPNFLLQLQAETLLNESEPPSPKSPGAWSDTSTLVESNYLSPKLPTSSRHSPISTFIVNEKSDPASPIPNASRSDITKVLMPSSTKNASRAIPAPIPLKGYEDRVSHLWSPESSPTFAHASPTPSAPPTEPLPPVPTAALRLRAKSEKRRRGRAGTCAVHVDKENQRMF</sequence>
<dbReference type="Proteomes" id="UP001498398">
    <property type="component" value="Unassembled WGS sequence"/>
</dbReference>
<evidence type="ECO:0000256" key="1">
    <source>
        <dbReference type="SAM" id="MobiDB-lite"/>
    </source>
</evidence>
<evidence type="ECO:0000313" key="3">
    <source>
        <dbReference type="Proteomes" id="UP001498398"/>
    </source>
</evidence>
<feature type="compositionally biased region" description="Pro residues" evidence="1">
    <location>
        <begin position="177"/>
        <end position="189"/>
    </location>
</feature>
<comment type="caution">
    <text evidence="2">The sequence shown here is derived from an EMBL/GenBank/DDBJ whole genome shotgun (WGS) entry which is preliminary data.</text>
</comment>
<feature type="compositionally biased region" description="Low complexity" evidence="1">
    <location>
        <begin position="166"/>
        <end position="176"/>
    </location>
</feature>
<name>A0ABR1K7P2_9AGAR</name>
<evidence type="ECO:0000313" key="2">
    <source>
        <dbReference type="EMBL" id="KAK7472720.1"/>
    </source>
</evidence>
<reference evidence="2 3" key="1">
    <citation type="submission" date="2024-01" db="EMBL/GenBank/DDBJ databases">
        <title>A draft genome for the cacao thread blight pathogen Marasmiellus scandens.</title>
        <authorList>
            <person name="Baruah I.K."/>
            <person name="Leung J."/>
            <person name="Bukari Y."/>
            <person name="Amoako-Attah I."/>
            <person name="Meinhardt L.W."/>
            <person name="Bailey B.A."/>
            <person name="Cohen S.P."/>
        </authorList>
    </citation>
    <scope>NUCLEOTIDE SEQUENCE [LARGE SCALE GENOMIC DNA]</scope>
    <source>
        <strain evidence="2 3">GH-19</strain>
    </source>
</reference>
<dbReference type="EMBL" id="JBANRG010000001">
    <property type="protein sequence ID" value="KAK7472720.1"/>
    <property type="molecule type" value="Genomic_DNA"/>
</dbReference>
<accession>A0ABR1K7P2</accession>
<organism evidence="2 3">
    <name type="scientific">Marasmiellus scandens</name>
    <dbReference type="NCBI Taxonomy" id="2682957"/>
    <lineage>
        <taxon>Eukaryota</taxon>
        <taxon>Fungi</taxon>
        <taxon>Dikarya</taxon>
        <taxon>Basidiomycota</taxon>
        <taxon>Agaricomycotina</taxon>
        <taxon>Agaricomycetes</taxon>
        <taxon>Agaricomycetidae</taxon>
        <taxon>Agaricales</taxon>
        <taxon>Marasmiineae</taxon>
        <taxon>Omphalotaceae</taxon>
        <taxon>Marasmiellus</taxon>
    </lineage>
</organism>
<proteinExistence type="predicted"/>
<keyword evidence="3" id="KW-1185">Reference proteome</keyword>
<gene>
    <name evidence="2" type="ORF">VKT23_000831</name>
</gene>
<feature type="region of interest" description="Disordered" evidence="1">
    <location>
        <begin position="162"/>
        <end position="191"/>
    </location>
</feature>
<protein>
    <submittedName>
        <fullName evidence="2">Uncharacterized protein</fullName>
    </submittedName>
</protein>